<feature type="compositionally biased region" description="Basic and acidic residues" evidence="5">
    <location>
        <begin position="402"/>
        <end position="416"/>
    </location>
</feature>
<dbReference type="InterPro" id="IPR036737">
    <property type="entry name" value="OmpA-like_sf"/>
</dbReference>
<dbReference type="CDD" id="cd07185">
    <property type="entry name" value="OmpA_C-like"/>
    <property type="match status" value="1"/>
</dbReference>
<dbReference type="RefSeq" id="WP_191037467.1">
    <property type="nucleotide sequence ID" value="NZ_JACXAA010000001.1"/>
</dbReference>
<dbReference type="GO" id="GO:0009279">
    <property type="term" value="C:cell outer membrane"/>
    <property type="evidence" value="ECO:0007669"/>
    <property type="project" value="UniProtKB-SubCell"/>
</dbReference>
<keyword evidence="3" id="KW-0998">Cell outer membrane</keyword>
<dbReference type="PANTHER" id="PTHR30329:SF21">
    <property type="entry name" value="LIPOPROTEIN YIAD-RELATED"/>
    <property type="match status" value="1"/>
</dbReference>
<accession>A0A927GBW9</accession>
<organism evidence="7 8">
    <name type="scientific">Spirosoma validum</name>
    <dbReference type="NCBI Taxonomy" id="2771355"/>
    <lineage>
        <taxon>Bacteria</taxon>
        <taxon>Pseudomonadati</taxon>
        <taxon>Bacteroidota</taxon>
        <taxon>Cytophagia</taxon>
        <taxon>Cytophagales</taxon>
        <taxon>Cytophagaceae</taxon>
        <taxon>Spirosoma</taxon>
    </lineage>
</organism>
<dbReference type="EMBL" id="JACXAA010000001">
    <property type="protein sequence ID" value="MBD2751841.1"/>
    <property type="molecule type" value="Genomic_DNA"/>
</dbReference>
<dbReference type="PANTHER" id="PTHR30329">
    <property type="entry name" value="STATOR ELEMENT OF FLAGELLAR MOTOR COMPLEX"/>
    <property type="match status" value="1"/>
</dbReference>
<keyword evidence="2 4" id="KW-0472">Membrane</keyword>
<evidence type="ECO:0000256" key="1">
    <source>
        <dbReference type="ARBA" id="ARBA00004442"/>
    </source>
</evidence>
<evidence type="ECO:0000256" key="3">
    <source>
        <dbReference type="ARBA" id="ARBA00023237"/>
    </source>
</evidence>
<evidence type="ECO:0000256" key="5">
    <source>
        <dbReference type="SAM" id="MobiDB-lite"/>
    </source>
</evidence>
<dbReference type="PROSITE" id="PS51123">
    <property type="entry name" value="OMPA_2"/>
    <property type="match status" value="1"/>
</dbReference>
<keyword evidence="8" id="KW-1185">Reference proteome</keyword>
<dbReference type="AlphaFoldDB" id="A0A927GBW9"/>
<dbReference type="Proteomes" id="UP000653797">
    <property type="component" value="Unassembled WGS sequence"/>
</dbReference>
<dbReference type="InterPro" id="IPR006664">
    <property type="entry name" value="OMP_bac"/>
</dbReference>
<sequence>MRWKSRLIRIGWLVILMWSIRIASAQVIWISGGLVDYHTNQPIAASWQWVDSTEHTLVKTTASASGFQGYVSAQVRLLRVDAAGYRPIRLPIHWNQSPTDSMRFRVMLPAVPVDKPTADQPYFQSEQKPLQLIEKTSIRRSVPANIYILDALTNQPVWAEVSLFFTHDHQKITYPVSKSVRTKLLSPDIVALEIRAAGYQTYLGNLVVNHSPADDVFSYEIRLNPMPTLLMTSALRGDTDDIMLKTIGTGKQSLAINTRTNWAIKPGKYQIRGGLQKVIDQGDTIDLKAGINTYEFDRKSSPVNRNTPQCDVLYFAQSSYEISTTARNQLDELITKMLREPDRTIQIIGHTDSVGNPELNLTLSEFRAKATRAYLIQRGIRPERIDVDAAGDQRPAFPNDSESSRSRNRRVDLCLN</sequence>
<protein>
    <submittedName>
        <fullName evidence="7">OmpA family protein</fullName>
    </submittedName>
</protein>
<feature type="domain" description="OmpA-like" evidence="6">
    <location>
        <begin position="302"/>
        <end position="416"/>
    </location>
</feature>
<dbReference type="Pfam" id="PF00691">
    <property type="entry name" value="OmpA"/>
    <property type="match status" value="1"/>
</dbReference>
<name>A0A927GBW9_9BACT</name>
<evidence type="ECO:0000313" key="7">
    <source>
        <dbReference type="EMBL" id="MBD2751841.1"/>
    </source>
</evidence>
<gene>
    <name evidence="7" type="ORF">IC230_02985</name>
</gene>
<evidence type="ECO:0000256" key="4">
    <source>
        <dbReference type="PROSITE-ProRule" id="PRU00473"/>
    </source>
</evidence>
<dbReference type="SUPFAM" id="SSF103088">
    <property type="entry name" value="OmpA-like"/>
    <property type="match status" value="1"/>
</dbReference>
<comment type="caution">
    <text evidence="7">The sequence shown here is derived from an EMBL/GenBank/DDBJ whole genome shotgun (WGS) entry which is preliminary data.</text>
</comment>
<proteinExistence type="predicted"/>
<evidence type="ECO:0000313" key="8">
    <source>
        <dbReference type="Proteomes" id="UP000653797"/>
    </source>
</evidence>
<reference evidence="7" key="1">
    <citation type="submission" date="2020-09" db="EMBL/GenBank/DDBJ databases">
        <authorList>
            <person name="Kim M.K."/>
        </authorList>
    </citation>
    <scope>NUCLEOTIDE SEQUENCE</scope>
    <source>
        <strain evidence="7">BT704</strain>
    </source>
</reference>
<comment type="subcellular location">
    <subcellularLocation>
        <location evidence="1">Cell outer membrane</location>
    </subcellularLocation>
</comment>
<dbReference type="PRINTS" id="PR01021">
    <property type="entry name" value="OMPADOMAIN"/>
</dbReference>
<dbReference type="Gene3D" id="3.30.1330.60">
    <property type="entry name" value="OmpA-like domain"/>
    <property type="match status" value="1"/>
</dbReference>
<dbReference type="InterPro" id="IPR050330">
    <property type="entry name" value="Bact_OuterMem_StrucFunc"/>
</dbReference>
<feature type="region of interest" description="Disordered" evidence="5">
    <location>
        <begin position="386"/>
        <end position="416"/>
    </location>
</feature>
<dbReference type="InterPro" id="IPR006665">
    <property type="entry name" value="OmpA-like"/>
</dbReference>
<evidence type="ECO:0000259" key="6">
    <source>
        <dbReference type="PROSITE" id="PS51123"/>
    </source>
</evidence>
<evidence type="ECO:0000256" key="2">
    <source>
        <dbReference type="ARBA" id="ARBA00023136"/>
    </source>
</evidence>